<proteinExistence type="predicted"/>
<dbReference type="GO" id="GO:0050479">
    <property type="term" value="F:glyceryl-ether monooxygenase activity"/>
    <property type="evidence" value="ECO:0007669"/>
    <property type="project" value="TreeGrafter"/>
</dbReference>
<evidence type="ECO:0000313" key="10">
    <source>
        <dbReference type="Proteomes" id="UP000320773"/>
    </source>
</evidence>
<accession>A0A543G4V4</accession>
<protein>
    <submittedName>
        <fullName evidence="9">Sterol desaturase/sphingolipid hydroxylase (Fatty acid hydroxylase superfamily)</fullName>
    </submittedName>
</protein>
<dbReference type="InterPro" id="IPR051689">
    <property type="entry name" value="Sterol_desaturase/TMEM195"/>
</dbReference>
<name>A0A543G4V4_9FLAO</name>
<dbReference type="EMBL" id="VFPJ01000001">
    <property type="protein sequence ID" value="TQM41113.1"/>
    <property type="molecule type" value="Genomic_DNA"/>
</dbReference>
<evidence type="ECO:0000259" key="8">
    <source>
        <dbReference type="Pfam" id="PF04116"/>
    </source>
</evidence>
<dbReference type="GO" id="GO:0008610">
    <property type="term" value="P:lipid biosynthetic process"/>
    <property type="evidence" value="ECO:0007669"/>
    <property type="project" value="InterPro"/>
</dbReference>
<keyword evidence="3 7" id="KW-1133">Transmembrane helix</keyword>
<organism evidence="9 10">
    <name type="scientific">Flavobacterium branchiophilum</name>
    <dbReference type="NCBI Taxonomy" id="55197"/>
    <lineage>
        <taxon>Bacteria</taxon>
        <taxon>Pseudomonadati</taxon>
        <taxon>Bacteroidota</taxon>
        <taxon>Flavobacteriia</taxon>
        <taxon>Flavobacteriales</taxon>
        <taxon>Flavobacteriaceae</taxon>
        <taxon>Flavobacterium</taxon>
    </lineage>
</organism>
<sequence length="279" mass="33318">MSSFLNQETLYAVSIPFFVGVILFEMFISHKSNARLYTFKDTATNVYFGILNIILDLIFKSFSFMVLGFFFSHQLFHLEQNGMYWVACFILQDFMYYIQHYVDHKSRFFWAIHATHHNSEYFNVSTGFRSSVFQPVYRYLFFIPMALLGFSPLHIMFAYSANQIWGTLIHTQKIKKMGFLEYFMVTPSHHRVHHASNEKYIDKNMGMTLIIWDKIFGTFQAEDENYEPIRFGLTYKIDDKGPINIVFHEWIAIYKDIIQPNISWKTRLKYLFYNPGWKP</sequence>
<dbReference type="InterPro" id="IPR006694">
    <property type="entry name" value="Fatty_acid_hydroxylase"/>
</dbReference>
<dbReference type="GO" id="GO:0012505">
    <property type="term" value="C:endomembrane system"/>
    <property type="evidence" value="ECO:0007669"/>
    <property type="project" value="UniProtKB-SubCell"/>
</dbReference>
<evidence type="ECO:0000256" key="7">
    <source>
        <dbReference type="SAM" id="Phobius"/>
    </source>
</evidence>
<dbReference type="RefSeq" id="WP_089081778.1">
    <property type="nucleotide sequence ID" value="NZ_VFPJ01000001.1"/>
</dbReference>
<keyword evidence="6 7" id="KW-0472">Membrane</keyword>
<feature type="domain" description="Fatty acid hydroxylase" evidence="8">
    <location>
        <begin position="85"/>
        <end position="218"/>
    </location>
</feature>
<evidence type="ECO:0000256" key="4">
    <source>
        <dbReference type="ARBA" id="ARBA00023002"/>
    </source>
</evidence>
<evidence type="ECO:0000256" key="1">
    <source>
        <dbReference type="ARBA" id="ARBA00004127"/>
    </source>
</evidence>
<feature type="transmembrane region" description="Helical" evidence="7">
    <location>
        <begin position="83"/>
        <end position="102"/>
    </location>
</feature>
<feature type="transmembrane region" description="Helical" evidence="7">
    <location>
        <begin position="139"/>
        <end position="159"/>
    </location>
</feature>
<dbReference type="GO" id="GO:0006643">
    <property type="term" value="P:membrane lipid metabolic process"/>
    <property type="evidence" value="ECO:0007669"/>
    <property type="project" value="TreeGrafter"/>
</dbReference>
<evidence type="ECO:0000313" key="9">
    <source>
        <dbReference type="EMBL" id="TQM41113.1"/>
    </source>
</evidence>
<comment type="caution">
    <text evidence="9">The sequence shown here is derived from an EMBL/GenBank/DDBJ whole genome shotgun (WGS) entry which is preliminary data.</text>
</comment>
<dbReference type="PANTHER" id="PTHR21624:SF1">
    <property type="entry name" value="ALKYLGLYCEROL MONOOXYGENASE"/>
    <property type="match status" value="1"/>
</dbReference>
<evidence type="ECO:0000256" key="5">
    <source>
        <dbReference type="ARBA" id="ARBA00023098"/>
    </source>
</evidence>
<dbReference type="GO" id="GO:0005506">
    <property type="term" value="F:iron ion binding"/>
    <property type="evidence" value="ECO:0007669"/>
    <property type="project" value="InterPro"/>
</dbReference>
<evidence type="ECO:0000256" key="2">
    <source>
        <dbReference type="ARBA" id="ARBA00022692"/>
    </source>
</evidence>
<dbReference type="Proteomes" id="UP000320773">
    <property type="component" value="Unassembled WGS sequence"/>
</dbReference>
<keyword evidence="2 7" id="KW-0812">Transmembrane</keyword>
<feature type="transmembrane region" description="Helical" evidence="7">
    <location>
        <begin position="48"/>
        <end position="71"/>
    </location>
</feature>
<reference evidence="9 10" key="1">
    <citation type="submission" date="2019-06" db="EMBL/GenBank/DDBJ databases">
        <title>Genomic Encyclopedia of Archaeal and Bacterial Type Strains, Phase II (KMG-II): from individual species to whole genera.</title>
        <authorList>
            <person name="Goeker M."/>
        </authorList>
    </citation>
    <scope>NUCLEOTIDE SEQUENCE [LARGE SCALE GENOMIC DNA]</scope>
    <source>
        <strain evidence="9 10">DSM 24789</strain>
    </source>
</reference>
<gene>
    <name evidence="9" type="ORF">BC670_2048</name>
</gene>
<evidence type="ECO:0000256" key="3">
    <source>
        <dbReference type="ARBA" id="ARBA00022989"/>
    </source>
</evidence>
<dbReference type="GO" id="GO:0016020">
    <property type="term" value="C:membrane"/>
    <property type="evidence" value="ECO:0007669"/>
    <property type="project" value="GOC"/>
</dbReference>
<dbReference type="Pfam" id="PF04116">
    <property type="entry name" value="FA_hydroxylase"/>
    <property type="match status" value="1"/>
</dbReference>
<dbReference type="AlphaFoldDB" id="A0A543G4V4"/>
<comment type="subcellular location">
    <subcellularLocation>
        <location evidence="1">Endomembrane system</location>
        <topology evidence="1">Multi-pass membrane protein</topology>
    </subcellularLocation>
</comment>
<keyword evidence="4" id="KW-0560">Oxidoreductase</keyword>
<keyword evidence="5" id="KW-0443">Lipid metabolism</keyword>
<evidence type="ECO:0000256" key="6">
    <source>
        <dbReference type="ARBA" id="ARBA00023136"/>
    </source>
</evidence>
<feature type="transmembrane region" description="Helical" evidence="7">
    <location>
        <begin position="9"/>
        <end position="28"/>
    </location>
</feature>
<dbReference type="PANTHER" id="PTHR21624">
    <property type="entry name" value="STEROL DESATURASE-RELATED PROTEIN"/>
    <property type="match status" value="1"/>
</dbReference>